<dbReference type="Pfam" id="PF02782">
    <property type="entry name" value="FGGY_C"/>
    <property type="match status" value="1"/>
</dbReference>
<dbReference type="PROSITE" id="PS00933">
    <property type="entry name" value="FGGY_KINASES_1"/>
    <property type="match status" value="1"/>
</dbReference>
<dbReference type="PIRSF" id="PIRSF000538">
    <property type="entry name" value="GlpK"/>
    <property type="match status" value="1"/>
</dbReference>
<feature type="domain" description="Carbohydrate kinase FGGY C-terminal" evidence="12">
    <location>
        <begin position="258"/>
        <end position="442"/>
    </location>
</feature>
<evidence type="ECO:0000313" key="14">
    <source>
        <dbReference type="Proteomes" id="UP001597502"/>
    </source>
</evidence>
<dbReference type="InterPro" id="IPR000577">
    <property type="entry name" value="Carb_kinase_FGGY"/>
</dbReference>
<keyword evidence="14" id="KW-1185">Reference proteome</keyword>
<dbReference type="CDD" id="cd07808">
    <property type="entry name" value="ASKHA_NBD_FGGY_EcXK-like"/>
    <property type="match status" value="1"/>
</dbReference>
<accession>A0ABW5V2T1</accession>
<dbReference type="InterPro" id="IPR018485">
    <property type="entry name" value="FGGY_C"/>
</dbReference>
<reference evidence="14" key="1">
    <citation type="journal article" date="2019" name="Int. J. Syst. Evol. Microbiol.">
        <title>The Global Catalogue of Microorganisms (GCM) 10K type strain sequencing project: providing services to taxonomists for standard genome sequencing and annotation.</title>
        <authorList>
            <consortium name="The Broad Institute Genomics Platform"/>
            <consortium name="The Broad Institute Genome Sequencing Center for Infectious Disease"/>
            <person name="Wu L."/>
            <person name="Ma J."/>
        </authorList>
    </citation>
    <scope>NUCLEOTIDE SEQUENCE [LARGE SCALE GENOMIC DNA]</scope>
    <source>
        <strain evidence="14">TISTR 1535</strain>
    </source>
</reference>
<dbReference type="EC" id="2.7.1.17" evidence="8 10"/>
<dbReference type="InterPro" id="IPR018483">
    <property type="entry name" value="Carb_kinase_FGGY_CS"/>
</dbReference>
<dbReference type="EMBL" id="JBHUNA010000003">
    <property type="protein sequence ID" value="MFD2759755.1"/>
    <property type="molecule type" value="Genomic_DNA"/>
</dbReference>
<feature type="binding site" evidence="8">
    <location>
        <begin position="81"/>
        <end position="82"/>
    </location>
    <ligand>
        <name>substrate</name>
    </ligand>
</feature>
<comment type="caution">
    <text evidence="13">The sequence shown here is derived from an EMBL/GenBank/DDBJ whole genome shotgun (WGS) entry which is preliminary data.</text>
</comment>
<dbReference type="Gene3D" id="3.30.420.40">
    <property type="match status" value="2"/>
</dbReference>
<dbReference type="PROSITE" id="PS00445">
    <property type="entry name" value="FGGY_KINASES_2"/>
    <property type="match status" value="1"/>
</dbReference>
<keyword evidence="4 8" id="KW-0547">Nucleotide-binding</keyword>
<dbReference type="RefSeq" id="WP_382390540.1">
    <property type="nucleotide sequence ID" value="NZ_JBHUNA010000003.1"/>
</dbReference>
<dbReference type="InterPro" id="IPR006000">
    <property type="entry name" value="Xylulokinase"/>
</dbReference>
<evidence type="ECO:0000256" key="9">
    <source>
        <dbReference type="RuleBase" id="RU003733"/>
    </source>
</evidence>
<organism evidence="13 14">
    <name type="scientific">Lentibacillus juripiscarius</name>
    <dbReference type="NCBI Taxonomy" id="257446"/>
    <lineage>
        <taxon>Bacteria</taxon>
        <taxon>Bacillati</taxon>
        <taxon>Bacillota</taxon>
        <taxon>Bacilli</taxon>
        <taxon>Bacillales</taxon>
        <taxon>Bacillaceae</taxon>
        <taxon>Lentibacillus</taxon>
    </lineage>
</organism>
<protein>
    <recommendedName>
        <fullName evidence="8 10">Xylulose kinase</fullName>
        <shortName evidence="8 10">Xylulokinase</shortName>
        <ecNumber evidence="8 10">2.7.1.17</ecNumber>
    </recommendedName>
</protein>
<keyword evidence="2 8" id="KW-0859">Xylose metabolism</keyword>
<feature type="active site" description="Proton acceptor" evidence="8">
    <location>
        <position position="240"/>
    </location>
</feature>
<evidence type="ECO:0000259" key="11">
    <source>
        <dbReference type="Pfam" id="PF00370"/>
    </source>
</evidence>
<evidence type="ECO:0000313" key="13">
    <source>
        <dbReference type="EMBL" id="MFD2759755.1"/>
    </source>
</evidence>
<dbReference type="PANTHER" id="PTHR43095">
    <property type="entry name" value="SUGAR KINASE"/>
    <property type="match status" value="1"/>
</dbReference>
<comment type="catalytic activity">
    <reaction evidence="8 10">
        <text>D-xylulose + ATP = D-xylulose 5-phosphate + ADP + H(+)</text>
        <dbReference type="Rhea" id="RHEA:10964"/>
        <dbReference type="ChEBI" id="CHEBI:15378"/>
        <dbReference type="ChEBI" id="CHEBI:17140"/>
        <dbReference type="ChEBI" id="CHEBI:30616"/>
        <dbReference type="ChEBI" id="CHEBI:57737"/>
        <dbReference type="ChEBI" id="CHEBI:456216"/>
        <dbReference type="EC" id="2.7.1.17"/>
    </reaction>
</comment>
<comment type="similarity">
    <text evidence="1 8 9">Belongs to the FGGY kinase family.</text>
</comment>
<evidence type="ECO:0000256" key="3">
    <source>
        <dbReference type="ARBA" id="ARBA00022679"/>
    </source>
</evidence>
<evidence type="ECO:0000256" key="6">
    <source>
        <dbReference type="ARBA" id="ARBA00022840"/>
    </source>
</evidence>
<evidence type="ECO:0000256" key="7">
    <source>
        <dbReference type="ARBA" id="ARBA00023277"/>
    </source>
</evidence>
<name>A0ABW5V2T1_9BACI</name>
<dbReference type="PANTHER" id="PTHR43095:SF5">
    <property type="entry name" value="XYLULOSE KINASE"/>
    <property type="match status" value="1"/>
</dbReference>
<keyword evidence="6 8" id="KW-0067">ATP-binding</keyword>
<keyword evidence="7 8" id="KW-0119">Carbohydrate metabolism</keyword>
<evidence type="ECO:0000256" key="10">
    <source>
        <dbReference type="RuleBase" id="RU364073"/>
    </source>
</evidence>
<gene>
    <name evidence="8 10 13" type="primary">xylB</name>
    <name evidence="13" type="ORF">ACFSUO_01970</name>
</gene>
<keyword evidence="3 8" id="KW-0808">Transferase</keyword>
<sequence length="499" mass="55523">MKYVIGVDLGTSAVKVLLVNQQGQVTQEVSKDYPLIQEKTGYSEQAPQDWVDQTVAGLSELIQQFEGDPDDIEGISFSGQMHGLVLLNENQEVLRNAILWNDTRTTAECQQIYDTVGKERLLRITKNLALEGFTLPKILWVKNHEPEIYNKAKTFLLPKDYVRLKLTGKSNMEYSDAAGTLLLDVMKKEWSQKICDLLDIDDSLCPPLVASHEAVGTLTPEMAEKTGLSSSTRMFAGGADNACGAIGSGILKEGETLVSTGTSGVVLAYENRGDKNFQGKVHYFNHGAPDAYYTMGVTLAAGHSLTWLKDVFTKDKTFDQLLEDVDTVPPGANGLLYTPYIVGERTPHFDSSIRGSFIGMDSSHEMKHFVRAVMEGITFSLNESVQIFRDQGKRIDTVISIGGGSKNETWLQMQADIFNAKIVKLSNEQGPGMGAAMLAAYGCGWFETLRECTEEFLQEEKTYEPIEENVRRYQTLFGLYKRIYDMTASLSADLMHFRE</sequence>
<dbReference type="Proteomes" id="UP001597502">
    <property type="component" value="Unassembled WGS sequence"/>
</dbReference>
<dbReference type="InterPro" id="IPR050406">
    <property type="entry name" value="FGGY_Carb_Kinase"/>
</dbReference>
<keyword evidence="5 8" id="KW-0418">Kinase</keyword>
<evidence type="ECO:0000256" key="8">
    <source>
        <dbReference type="HAMAP-Rule" id="MF_02220"/>
    </source>
</evidence>
<dbReference type="SUPFAM" id="SSF53067">
    <property type="entry name" value="Actin-like ATPase domain"/>
    <property type="match status" value="2"/>
</dbReference>
<evidence type="ECO:0000256" key="5">
    <source>
        <dbReference type="ARBA" id="ARBA00022777"/>
    </source>
</evidence>
<evidence type="ECO:0000256" key="2">
    <source>
        <dbReference type="ARBA" id="ARBA00022629"/>
    </source>
</evidence>
<evidence type="ECO:0000256" key="4">
    <source>
        <dbReference type="ARBA" id="ARBA00022741"/>
    </source>
</evidence>
<dbReference type="NCBIfam" id="TIGR01312">
    <property type="entry name" value="XylB"/>
    <property type="match status" value="1"/>
</dbReference>
<evidence type="ECO:0000256" key="1">
    <source>
        <dbReference type="ARBA" id="ARBA00009156"/>
    </source>
</evidence>
<feature type="domain" description="Carbohydrate kinase FGGY N-terminal" evidence="11">
    <location>
        <begin position="3"/>
        <end position="247"/>
    </location>
</feature>
<dbReference type="Pfam" id="PF00370">
    <property type="entry name" value="FGGY_N"/>
    <property type="match status" value="1"/>
</dbReference>
<feature type="site" description="Important for activity" evidence="8">
    <location>
        <position position="8"/>
    </location>
</feature>
<dbReference type="InterPro" id="IPR043129">
    <property type="entry name" value="ATPase_NBD"/>
</dbReference>
<comment type="function">
    <text evidence="8">Catalyzes the phosphorylation of D-xylulose to D-xylulose 5-phosphate.</text>
</comment>
<proteinExistence type="inferred from homology"/>
<dbReference type="InterPro" id="IPR018484">
    <property type="entry name" value="FGGY_N"/>
</dbReference>
<evidence type="ECO:0000259" key="12">
    <source>
        <dbReference type="Pfam" id="PF02782"/>
    </source>
</evidence>
<dbReference type="GO" id="GO:0004856">
    <property type="term" value="F:D-xylulokinase activity"/>
    <property type="evidence" value="ECO:0007669"/>
    <property type="project" value="UniProtKB-EC"/>
</dbReference>
<dbReference type="HAMAP" id="MF_02220">
    <property type="entry name" value="XylB"/>
    <property type="match status" value="1"/>
</dbReference>